<dbReference type="OrthoDB" id="8235971at2"/>
<protein>
    <submittedName>
        <fullName evidence="1">Uncharacterized protein</fullName>
    </submittedName>
</protein>
<dbReference type="RefSeq" id="WP_131527703.1">
    <property type="nucleotide sequence ID" value="NZ_SJSO01000003.1"/>
</dbReference>
<reference evidence="1 2" key="1">
    <citation type="submission" date="2019-02" db="EMBL/GenBank/DDBJ databases">
        <title>Pedobacter sp. RP-3-21 sp. nov., isolated from Arctic soil.</title>
        <authorList>
            <person name="Dahal R.H."/>
        </authorList>
    </citation>
    <scope>NUCLEOTIDE SEQUENCE [LARGE SCALE GENOMIC DNA]</scope>
    <source>
        <strain evidence="1 2">RP-3-21</strain>
    </source>
</reference>
<dbReference type="AlphaFoldDB" id="A0A4R0Q9R4"/>
<gene>
    <name evidence="1" type="ORF">EZ456_04445</name>
</gene>
<keyword evidence="2" id="KW-1185">Reference proteome</keyword>
<dbReference type="Proteomes" id="UP000293925">
    <property type="component" value="Unassembled WGS sequence"/>
</dbReference>
<evidence type="ECO:0000313" key="2">
    <source>
        <dbReference type="Proteomes" id="UP000293925"/>
    </source>
</evidence>
<evidence type="ECO:0000313" key="1">
    <source>
        <dbReference type="EMBL" id="TCD28644.1"/>
    </source>
</evidence>
<comment type="caution">
    <text evidence="1">The sequence shown here is derived from an EMBL/GenBank/DDBJ whole genome shotgun (WGS) entry which is preliminary data.</text>
</comment>
<name>A0A4R0Q9R4_9SPHI</name>
<sequence length="109" mass="12855">MMSFRRFSATIRKGLMMLEVGFDPAALAVLIADKLDQIRKVIVNGLDSNFQQPEIFRKFRWLMEQYNGLYILGDNLRFDIMPLNHQIPGHNVHYQYTDDFYARQRAGKK</sequence>
<dbReference type="EMBL" id="SJSO01000003">
    <property type="protein sequence ID" value="TCD28644.1"/>
    <property type="molecule type" value="Genomic_DNA"/>
</dbReference>
<organism evidence="1 2">
    <name type="scientific">Pedobacter psychrodurus</name>
    <dbReference type="NCBI Taxonomy" id="2530456"/>
    <lineage>
        <taxon>Bacteria</taxon>
        <taxon>Pseudomonadati</taxon>
        <taxon>Bacteroidota</taxon>
        <taxon>Sphingobacteriia</taxon>
        <taxon>Sphingobacteriales</taxon>
        <taxon>Sphingobacteriaceae</taxon>
        <taxon>Pedobacter</taxon>
    </lineage>
</organism>
<proteinExistence type="predicted"/>
<accession>A0A4R0Q9R4</accession>